<protein>
    <submittedName>
        <fullName evidence="1">Cyclin-dependent kinase 11B</fullName>
    </submittedName>
</protein>
<dbReference type="Proteomes" id="UP000827872">
    <property type="component" value="Linkage Group LG07"/>
</dbReference>
<keyword evidence="1" id="KW-0418">Kinase</keyword>
<evidence type="ECO:0000313" key="2">
    <source>
        <dbReference type="Proteomes" id="UP000827872"/>
    </source>
</evidence>
<sequence length="351" mass="40104">MGSNSEEVSEQSAEEVSKEEISEEEEWENCDHIPFVAELRFNRDSVASKAAEEEEEVAEASPQSNTMTEGDYIPYSPVSSSVELKQELPKYLPALQGCRSVEEFQCLNQIEEGMYGVVYRAKDKKPDEIVALKRLKMEKEKEGFPITSLREINIILKTQHPNIVTVREIVIGSNVDKVYFVMNYVEHDLKSLMETMKQPFLPGEVKTLMIQLLRGVKTLHQNWILHRDLKTLNLLLSHAGILKVGDFGLAREYGSPLKLFTPVVVTLWYRAPELLLGAKEYSMAIDMWSFLTYYSGKRINAEDALPLKHEYFRETPLPINPSMFPTWPAKSEHQWVKRGTSPQPSKGYSLG</sequence>
<dbReference type="EMBL" id="CM037620">
    <property type="protein sequence ID" value="KAH7994585.1"/>
    <property type="molecule type" value="Genomic_DNA"/>
</dbReference>
<comment type="caution">
    <text evidence="1">The sequence shown here is derived from an EMBL/GenBank/DDBJ whole genome shotgun (WGS) entry which is preliminary data.</text>
</comment>
<organism evidence="1 2">
    <name type="scientific">Sphaerodactylus townsendi</name>
    <dbReference type="NCBI Taxonomy" id="933632"/>
    <lineage>
        <taxon>Eukaryota</taxon>
        <taxon>Metazoa</taxon>
        <taxon>Chordata</taxon>
        <taxon>Craniata</taxon>
        <taxon>Vertebrata</taxon>
        <taxon>Euteleostomi</taxon>
        <taxon>Lepidosauria</taxon>
        <taxon>Squamata</taxon>
        <taxon>Bifurcata</taxon>
        <taxon>Gekkota</taxon>
        <taxon>Sphaerodactylidae</taxon>
        <taxon>Sphaerodactylus</taxon>
    </lineage>
</organism>
<evidence type="ECO:0000313" key="1">
    <source>
        <dbReference type="EMBL" id="KAH7994585.1"/>
    </source>
</evidence>
<reference evidence="1" key="1">
    <citation type="submission" date="2021-08" db="EMBL/GenBank/DDBJ databases">
        <title>The first chromosome-level gecko genome reveals the dynamic sex chromosomes of Neotropical dwarf geckos (Sphaerodactylidae: Sphaerodactylus).</title>
        <authorList>
            <person name="Pinto B.J."/>
            <person name="Keating S.E."/>
            <person name="Gamble T."/>
        </authorList>
    </citation>
    <scope>NUCLEOTIDE SEQUENCE</scope>
    <source>
        <strain evidence="1">TG3544</strain>
    </source>
</reference>
<accession>A0ACB8EPS6</accession>
<keyword evidence="2" id="KW-1185">Reference proteome</keyword>
<proteinExistence type="predicted"/>
<name>A0ACB8EPS6_9SAUR</name>
<keyword evidence="1" id="KW-0808">Transferase</keyword>
<gene>
    <name evidence="1" type="primary">CDK11B</name>
    <name evidence="1" type="ORF">K3G42_010551</name>
</gene>